<organism evidence="4 5">
    <name type="scientific">Nitrosomonas cryotolerans ATCC 49181</name>
    <dbReference type="NCBI Taxonomy" id="1131553"/>
    <lineage>
        <taxon>Bacteria</taxon>
        <taxon>Pseudomonadati</taxon>
        <taxon>Pseudomonadota</taxon>
        <taxon>Betaproteobacteria</taxon>
        <taxon>Nitrosomonadales</taxon>
        <taxon>Nitrosomonadaceae</taxon>
        <taxon>Nitrosomonas</taxon>
    </lineage>
</organism>
<keyword evidence="3" id="KW-0963">Cytoplasm</keyword>
<dbReference type="GO" id="GO:0016151">
    <property type="term" value="F:nickel cation binding"/>
    <property type="evidence" value="ECO:0007669"/>
    <property type="project" value="UniProtKB-UniRule"/>
</dbReference>
<dbReference type="InterPro" id="IPR002669">
    <property type="entry name" value="UreD"/>
</dbReference>
<evidence type="ECO:0000256" key="2">
    <source>
        <dbReference type="ARBA" id="ARBA00023186"/>
    </source>
</evidence>
<evidence type="ECO:0000256" key="1">
    <source>
        <dbReference type="ARBA" id="ARBA00007177"/>
    </source>
</evidence>
<reference evidence="4 5" key="1">
    <citation type="submission" date="2016-12" db="EMBL/GenBank/DDBJ databases">
        <authorList>
            <person name="Song W.-J."/>
            <person name="Kurnit D.M."/>
        </authorList>
    </citation>
    <scope>NUCLEOTIDE SEQUENCE [LARGE SCALE GENOMIC DNA]</scope>
    <source>
        <strain evidence="4 5">ATCC 49181</strain>
    </source>
</reference>
<dbReference type="STRING" id="44575.SAMN05216419_101346"/>
<gene>
    <name evidence="3" type="primary">ureD</name>
    <name evidence="4" type="ORF">SAMN02743940_1408</name>
</gene>
<dbReference type="Pfam" id="PF01774">
    <property type="entry name" value="UreD"/>
    <property type="match status" value="1"/>
</dbReference>
<keyword evidence="3" id="KW-0996">Nickel insertion</keyword>
<comment type="similarity">
    <text evidence="1 3">Belongs to the UreD family.</text>
</comment>
<dbReference type="RefSeq" id="WP_083399518.1">
    <property type="nucleotide sequence ID" value="NZ_FSRO01000001.1"/>
</dbReference>
<proteinExistence type="inferred from homology"/>
<dbReference type="Proteomes" id="UP000185062">
    <property type="component" value="Unassembled WGS sequence"/>
</dbReference>
<dbReference type="PANTHER" id="PTHR33643:SF1">
    <property type="entry name" value="UREASE ACCESSORY PROTEIN D"/>
    <property type="match status" value="1"/>
</dbReference>
<accession>A0A1N6HWM2</accession>
<comment type="subcellular location">
    <subcellularLocation>
        <location evidence="3">Cytoplasm</location>
    </subcellularLocation>
</comment>
<keyword evidence="5" id="KW-1185">Reference proteome</keyword>
<sequence>MNSTFNDSAFSSWGNSTVSTDHLFVQKKPTEPISSLPVDSAMQARLSLKFKEDNGVTRLVGRDHFGQLYVQKPFYPEGSEMCQVVIVHPPGGVVGGDELKIVSQVGAAAKTQMTTPGAAKWYKGNNRISRQQVRHDVETGGSLEWLPQESIFFNQAHVELDHCVTLAKESTYIGCEILCFGRTASGESFDEGEIKQRTSIRRADKLIWFEQLRLSGGSRAMSGPLMLAGKTVCATLIAVGEAIPPALITSMREEASVIAGGIGDFGVTQLKSVVVVRYLGNSSEIARRIMLRTWGVLRPAMLGRQAIVPRMWNT</sequence>
<name>A0A1N6HWM2_9PROT</name>
<comment type="subunit">
    <text evidence="3">UreD, UreF and UreG form a complex that acts as a GTP-hydrolysis-dependent molecular chaperone, activating the urease apoprotein by helping to assemble the nickel containing metallocenter of UreC. The UreE protein probably delivers the nickel.</text>
</comment>
<comment type="function">
    <text evidence="3">Required for maturation of urease via the functional incorporation of the urease nickel metallocenter.</text>
</comment>
<dbReference type="AlphaFoldDB" id="A0A1N6HWM2"/>
<evidence type="ECO:0000256" key="3">
    <source>
        <dbReference type="HAMAP-Rule" id="MF_01384"/>
    </source>
</evidence>
<protein>
    <recommendedName>
        <fullName evidence="3">Urease accessory protein UreD</fullName>
    </recommendedName>
</protein>
<dbReference type="eggNOG" id="COG0829">
    <property type="taxonomic scope" value="Bacteria"/>
</dbReference>
<dbReference type="PANTHER" id="PTHR33643">
    <property type="entry name" value="UREASE ACCESSORY PROTEIN D"/>
    <property type="match status" value="1"/>
</dbReference>
<dbReference type="EMBL" id="FSRO01000001">
    <property type="protein sequence ID" value="SIO24212.1"/>
    <property type="molecule type" value="Genomic_DNA"/>
</dbReference>
<dbReference type="HAMAP" id="MF_01384">
    <property type="entry name" value="UreD"/>
    <property type="match status" value="1"/>
</dbReference>
<evidence type="ECO:0000313" key="5">
    <source>
        <dbReference type="Proteomes" id="UP000185062"/>
    </source>
</evidence>
<keyword evidence="2 3" id="KW-0143">Chaperone</keyword>
<evidence type="ECO:0000313" key="4">
    <source>
        <dbReference type="EMBL" id="SIO24212.1"/>
    </source>
</evidence>
<dbReference type="GO" id="GO:0005737">
    <property type="term" value="C:cytoplasm"/>
    <property type="evidence" value="ECO:0007669"/>
    <property type="project" value="UniProtKB-SubCell"/>
</dbReference>